<feature type="transmembrane region" description="Helical" evidence="6">
    <location>
        <begin position="399"/>
        <end position="419"/>
    </location>
</feature>
<dbReference type="EMBL" id="JTDE01000874">
    <property type="protein sequence ID" value="KAF7260143.1"/>
    <property type="molecule type" value="Genomic_DNA"/>
</dbReference>
<evidence type="ECO:0008006" key="10">
    <source>
        <dbReference type="Google" id="ProtNLM"/>
    </source>
</evidence>
<gene>
    <name evidence="8" type="ORF">EG68_02605</name>
</gene>
<feature type="chain" id="PRO_5035715082" description="Oxalate:formate antiporter" evidence="7">
    <location>
        <begin position="21"/>
        <end position="528"/>
    </location>
</feature>
<dbReference type="InterPro" id="IPR036259">
    <property type="entry name" value="MFS_trans_sf"/>
</dbReference>
<comment type="caution">
    <text evidence="8">The sequence shown here is derived from an EMBL/GenBank/DDBJ whole genome shotgun (WGS) entry which is preliminary data.</text>
</comment>
<keyword evidence="4 6" id="KW-1133">Transmembrane helix</keyword>
<dbReference type="SUPFAM" id="SSF103473">
    <property type="entry name" value="MFS general substrate transporter"/>
    <property type="match status" value="1"/>
</dbReference>
<dbReference type="OrthoDB" id="410267at2759"/>
<feature type="transmembrane region" description="Helical" evidence="6">
    <location>
        <begin position="163"/>
        <end position="186"/>
    </location>
</feature>
<feature type="transmembrane region" description="Helical" evidence="6">
    <location>
        <begin position="212"/>
        <end position="231"/>
    </location>
</feature>
<dbReference type="GO" id="GO:0016020">
    <property type="term" value="C:membrane"/>
    <property type="evidence" value="ECO:0007669"/>
    <property type="project" value="UniProtKB-SubCell"/>
</dbReference>
<keyword evidence="9" id="KW-1185">Reference proteome</keyword>
<evidence type="ECO:0000313" key="8">
    <source>
        <dbReference type="EMBL" id="KAF7260143.1"/>
    </source>
</evidence>
<feature type="transmembrane region" description="Helical" evidence="6">
    <location>
        <begin position="134"/>
        <end position="156"/>
    </location>
</feature>
<protein>
    <recommendedName>
        <fullName evidence="10">Oxalate:formate antiporter</fullName>
    </recommendedName>
</protein>
<proteinExistence type="predicted"/>
<dbReference type="Proteomes" id="UP000822476">
    <property type="component" value="Unassembled WGS sequence"/>
</dbReference>
<dbReference type="Gene3D" id="1.20.1250.20">
    <property type="entry name" value="MFS general substrate transporter like domains"/>
    <property type="match status" value="2"/>
</dbReference>
<feature type="transmembrane region" description="Helical" evidence="6">
    <location>
        <begin position="72"/>
        <end position="90"/>
    </location>
</feature>
<feature type="transmembrane region" description="Helical" evidence="6">
    <location>
        <begin position="305"/>
        <end position="325"/>
    </location>
</feature>
<evidence type="ECO:0000256" key="3">
    <source>
        <dbReference type="ARBA" id="ARBA00022692"/>
    </source>
</evidence>
<feature type="transmembrane region" description="Helical" evidence="6">
    <location>
        <begin position="368"/>
        <end position="387"/>
    </location>
</feature>
<evidence type="ECO:0000256" key="1">
    <source>
        <dbReference type="ARBA" id="ARBA00004141"/>
    </source>
</evidence>
<feature type="transmembrane region" description="Helical" evidence="6">
    <location>
        <begin position="463"/>
        <end position="483"/>
    </location>
</feature>
<dbReference type="PANTHER" id="PTHR43385:SF1">
    <property type="entry name" value="RIBOFLAVIN TRANSPORTER RIBJ"/>
    <property type="match status" value="1"/>
</dbReference>
<feature type="signal peptide" evidence="7">
    <location>
        <begin position="1"/>
        <end position="20"/>
    </location>
</feature>
<reference evidence="8" key="1">
    <citation type="submission" date="2019-07" db="EMBL/GenBank/DDBJ databases">
        <title>Annotation for the trematode Paragonimus miyazaki's.</title>
        <authorList>
            <person name="Choi Y.-J."/>
        </authorList>
    </citation>
    <scope>NUCLEOTIDE SEQUENCE</scope>
    <source>
        <strain evidence="8">Japan</strain>
    </source>
</reference>
<feature type="transmembrane region" description="Helical" evidence="6">
    <location>
        <begin position="337"/>
        <end position="356"/>
    </location>
</feature>
<evidence type="ECO:0000256" key="5">
    <source>
        <dbReference type="ARBA" id="ARBA00023136"/>
    </source>
</evidence>
<keyword evidence="5 6" id="KW-0472">Membrane</keyword>
<evidence type="ECO:0000256" key="6">
    <source>
        <dbReference type="SAM" id="Phobius"/>
    </source>
</evidence>
<feature type="transmembrane region" description="Helical" evidence="6">
    <location>
        <begin position="431"/>
        <end position="451"/>
    </location>
</feature>
<dbReference type="PANTHER" id="PTHR43385">
    <property type="entry name" value="RIBOFLAVIN TRANSPORTER RIBJ"/>
    <property type="match status" value="1"/>
</dbReference>
<evidence type="ECO:0000256" key="7">
    <source>
        <dbReference type="SAM" id="SignalP"/>
    </source>
</evidence>
<comment type="subcellular location">
    <subcellularLocation>
        <location evidence="1">Membrane</location>
        <topology evidence="1">Multi-pass membrane protein</topology>
    </subcellularLocation>
</comment>
<accession>A0A8S9Z422</accession>
<dbReference type="InterPro" id="IPR052983">
    <property type="entry name" value="MFS_Riboflavin_Transporter"/>
</dbReference>
<dbReference type="InterPro" id="IPR011701">
    <property type="entry name" value="MFS"/>
</dbReference>
<dbReference type="GO" id="GO:0022857">
    <property type="term" value="F:transmembrane transporter activity"/>
    <property type="evidence" value="ECO:0007669"/>
    <property type="project" value="InterPro"/>
</dbReference>
<evidence type="ECO:0000256" key="4">
    <source>
        <dbReference type="ARBA" id="ARBA00022989"/>
    </source>
</evidence>
<organism evidence="8 9">
    <name type="scientific">Paragonimus skrjabini miyazakii</name>
    <dbReference type="NCBI Taxonomy" id="59628"/>
    <lineage>
        <taxon>Eukaryota</taxon>
        <taxon>Metazoa</taxon>
        <taxon>Spiralia</taxon>
        <taxon>Lophotrochozoa</taxon>
        <taxon>Platyhelminthes</taxon>
        <taxon>Trematoda</taxon>
        <taxon>Digenea</taxon>
        <taxon>Plagiorchiida</taxon>
        <taxon>Troglotremata</taxon>
        <taxon>Troglotrematidae</taxon>
        <taxon>Paragonimus</taxon>
    </lineage>
</organism>
<sequence length="528" mass="57439">MHLCANLDILCVITVAHVSCDNETLFGFLCVIGGVIIQITYGYFYTVGNMGPYIIDYINLNNPNGTTVKHTSSVWLTSVAISVEAIGMPLGGMMAKRTGAKLVVLLSCVIHSGSIALTYFTINWGFIAVVATYGFLQGFGFGFGYSVIIAAAAMWFPTRRGLVVGLIVGGFGAGALIFTPIQTAFINPYNVKVNNVTKTFTDPEVLSRVPKALLVLASIVASIQVIAILMIRERPKSAQNDGIRNECTEQKNIGAESEMQRLNNGNEQTVSTAPKTKGGNPLLNLDRNNTIELAPLQALRTGDFYLLWFAVCFSVVPITTVSSLYKVVGMNYISDDRFLANVAMAASLCNAGGRVVWGATCDRVSFKLPLCGMLIVWIIMLGTFPHISVFTDITAKVTYTIWVSILYFCQSGVFVFAPTATETLFGPVNLAVNYGLIYNAFIAGSMFASVVNNLPILGGGPKYAFGMSALMGAIALLIVLWIVDRKVPHSCHFLNWPIRFRARTCCRRCSRCCHRQEVESEYENSVAA</sequence>
<feature type="transmembrane region" description="Helical" evidence="6">
    <location>
        <begin position="102"/>
        <end position="122"/>
    </location>
</feature>
<dbReference type="AlphaFoldDB" id="A0A8S9Z422"/>
<dbReference type="Pfam" id="PF07690">
    <property type="entry name" value="MFS_1"/>
    <property type="match status" value="1"/>
</dbReference>
<evidence type="ECO:0000313" key="9">
    <source>
        <dbReference type="Proteomes" id="UP000822476"/>
    </source>
</evidence>
<keyword evidence="2" id="KW-0813">Transport</keyword>
<keyword evidence="7" id="KW-0732">Signal</keyword>
<keyword evidence="3 6" id="KW-0812">Transmembrane</keyword>
<name>A0A8S9Z422_9TREM</name>
<feature type="transmembrane region" description="Helical" evidence="6">
    <location>
        <begin position="25"/>
        <end position="44"/>
    </location>
</feature>
<evidence type="ECO:0000256" key="2">
    <source>
        <dbReference type="ARBA" id="ARBA00022448"/>
    </source>
</evidence>